<keyword evidence="5" id="KW-0732">Signal</keyword>
<feature type="signal peptide" evidence="5">
    <location>
        <begin position="1"/>
        <end position="17"/>
    </location>
</feature>
<dbReference type="OrthoDB" id="176203at2"/>
<evidence type="ECO:0000313" key="8">
    <source>
        <dbReference type="Proteomes" id="UP000619743"/>
    </source>
</evidence>
<organism evidence="7 8">
    <name type="scientific">Neiella marina</name>
    <dbReference type="NCBI Taxonomy" id="508461"/>
    <lineage>
        <taxon>Bacteria</taxon>
        <taxon>Pseudomonadati</taxon>
        <taxon>Pseudomonadota</taxon>
        <taxon>Gammaproteobacteria</taxon>
        <taxon>Alteromonadales</taxon>
        <taxon>Echinimonadaceae</taxon>
        <taxon>Neiella</taxon>
    </lineage>
</organism>
<keyword evidence="8" id="KW-1185">Reference proteome</keyword>
<evidence type="ECO:0000256" key="4">
    <source>
        <dbReference type="SAM" id="Phobius"/>
    </source>
</evidence>
<keyword evidence="4" id="KW-1133">Transmembrane helix</keyword>
<dbReference type="CDD" id="cd00146">
    <property type="entry name" value="PKD"/>
    <property type="match status" value="1"/>
</dbReference>
<dbReference type="CDD" id="cd01949">
    <property type="entry name" value="GGDEF"/>
    <property type="match status" value="1"/>
</dbReference>
<evidence type="ECO:0000256" key="1">
    <source>
        <dbReference type="ARBA" id="ARBA00001946"/>
    </source>
</evidence>
<evidence type="ECO:0000313" key="7">
    <source>
        <dbReference type="EMBL" id="GGA64997.1"/>
    </source>
</evidence>
<gene>
    <name evidence="7" type="ORF">GCM10011369_03000</name>
</gene>
<dbReference type="SMART" id="SM00267">
    <property type="entry name" value="GGDEF"/>
    <property type="match status" value="1"/>
</dbReference>
<dbReference type="InterPro" id="IPR000160">
    <property type="entry name" value="GGDEF_dom"/>
</dbReference>
<feature type="transmembrane region" description="Helical" evidence="4">
    <location>
        <begin position="808"/>
        <end position="828"/>
    </location>
</feature>
<dbReference type="InterPro" id="IPR050469">
    <property type="entry name" value="Diguanylate_Cyclase"/>
</dbReference>
<dbReference type="Proteomes" id="UP000619743">
    <property type="component" value="Unassembled WGS sequence"/>
</dbReference>
<dbReference type="FunFam" id="3.30.70.270:FF:000001">
    <property type="entry name" value="Diguanylate cyclase domain protein"/>
    <property type="match status" value="1"/>
</dbReference>
<dbReference type="PANTHER" id="PTHR45138:SF9">
    <property type="entry name" value="DIGUANYLATE CYCLASE DGCM-RELATED"/>
    <property type="match status" value="1"/>
</dbReference>
<dbReference type="EMBL" id="BMDX01000001">
    <property type="protein sequence ID" value="GGA64997.1"/>
    <property type="molecule type" value="Genomic_DNA"/>
</dbReference>
<comment type="catalytic activity">
    <reaction evidence="3">
        <text>2 GTP = 3',3'-c-di-GMP + 2 diphosphate</text>
        <dbReference type="Rhea" id="RHEA:24898"/>
        <dbReference type="ChEBI" id="CHEBI:33019"/>
        <dbReference type="ChEBI" id="CHEBI:37565"/>
        <dbReference type="ChEBI" id="CHEBI:58805"/>
        <dbReference type="EC" id="2.7.7.65"/>
    </reaction>
</comment>
<dbReference type="InterPro" id="IPR013783">
    <property type="entry name" value="Ig-like_fold"/>
</dbReference>
<dbReference type="AlphaFoldDB" id="A0A8J2U240"/>
<evidence type="ECO:0000256" key="3">
    <source>
        <dbReference type="ARBA" id="ARBA00034247"/>
    </source>
</evidence>
<dbReference type="InterPro" id="IPR043128">
    <property type="entry name" value="Rev_trsase/Diguanyl_cyclase"/>
</dbReference>
<dbReference type="EC" id="2.7.7.65" evidence="2"/>
<dbReference type="Pfam" id="PF00990">
    <property type="entry name" value="GGDEF"/>
    <property type="match status" value="1"/>
</dbReference>
<sequence>MLAAVFCFTLFSTTVLGAAIPEHVKFQQRKVTPESSIGAVLDIHQDKYGFLWFAGRLGLARFDGYDFDIFRYDEDNPTGISADTVHDIADDAEGNLWFGTEHGLSRYNFTTETFDNFYPGQETEQPSLGNPVFSIHFENNTMWLATRQGLCQSDGDYSSFSCYPQNDKHNNLQGEYVLDLAHDQAGNLYLASGQGFKVWHRPTDTVDVFVSERNVPRRLQTSLVRSVFVDSQDNVWVGSEAGLLKYLPDTKNFQFYPTQLDESAPLNQHDGVPVSAAVWDIYEDSEGILWVATDGFGVQWLDPESDQLMTLGSFVSDIYSLGSNVVRTIMETDNGDIWFGLYPGDVSVFERHRSPFHGVSDTRINDIIHPLSNIKSIEEDHHGHLWLALDGNGLARYKPESGNYDFFRHQPGNANSLGSDGVLDLFVDEEGWLWIVTWTTGITKYHIDSDTFVRMPPIAEDLGVNHVNHYWTIFRDQAGTVWLGSIGGGLTRVGSDTAAAKVFQHDPADPTSLPDINVWAMTEDSRGNFWLATEQGLALMDREQQSFKVYKTIRGDATSLNSNQIRTVFEDSNGRLWIGTNGGGLSEYHYDSETFSTIRRKHGLPSDVVVAITEDQQGNLWLGTDKGLVSYDPNSGLTRHFDSSFGIAGDVFNVDAVLLSSFGEIIFGGLEGYTRFDPTEIKASNARPRVVFTDIEILNAPVAISDRGSLRQSITVADKVKLNHQQNVVSFEISALNFRSSAANRYAYKLEGFDNDWISAGSKRRITYTNLDPGTYTLHARAQNREGRWSDEDASIVVEVTPAPWRTWWAYCAYVWLVLVAVLTYLNAQYKRRKELERCVQERTQELHEANQKLTQISFCDPLTGLSNRRFFEQFIEADVAEVKRRFQSWQRQEDQPLPDNSDLAFFLIDLDHFKQVNDVHGHSVGDIVLKHIAQLLKQATRESDYVIRWGGEEFLVLARFVSHEYASEVAERICQLVRQHPISINDQLSLDVTCSVGFATYSCQHQQVQQLGWQQIIDMADINLYCAKNSGRNGWVGVDFAQQRINGMAGYREQIASDGIKVLTSFRSALKW</sequence>
<dbReference type="InterPro" id="IPR015943">
    <property type="entry name" value="WD40/YVTN_repeat-like_dom_sf"/>
</dbReference>
<comment type="cofactor">
    <cofactor evidence="1">
        <name>Mg(2+)</name>
        <dbReference type="ChEBI" id="CHEBI:18420"/>
    </cofactor>
</comment>
<dbReference type="Gene3D" id="2.130.10.10">
    <property type="entry name" value="YVTN repeat-like/Quinoprotein amine dehydrogenase"/>
    <property type="match status" value="2"/>
</dbReference>
<protein>
    <recommendedName>
        <fullName evidence="2">diguanylate cyclase</fullName>
        <ecNumber evidence="2">2.7.7.65</ecNumber>
    </recommendedName>
</protein>
<dbReference type="RefSeq" id="WP_158100463.1">
    <property type="nucleotide sequence ID" value="NZ_BMDX01000001.1"/>
</dbReference>
<reference evidence="8" key="1">
    <citation type="journal article" date="2019" name="Int. J. Syst. Evol. Microbiol.">
        <title>The Global Catalogue of Microorganisms (GCM) 10K type strain sequencing project: providing services to taxonomists for standard genome sequencing and annotation.</title>
        <authorList>
            <consortium name="The Broad Institute Genomics Platform"/>
            <consortium name="The Broad Institute Genome Sequencing Center for Infectious Disease"/>
            <person name="Wu L."/>
            <person name="Ma J."/>
        </authorList>
    </citation>
    <scope>NUCLEOTIDE SEQUENCE [LARGE SCALE GENOMIC DNA]</scope>
    <source>
        <strain evidence="8">CGMCC 1.10130</strain>
    </source>
</reference>
<dbReference type="NCBIfam" id="TIGR00254">
    <property type="entry name" value="GGDEF"/>
    <property type="match status" value="1"/>
</dbReference>
<dbReference type="Gene3D" id="3.30.70.270">
    <property type="match status" value="1"/>
</dbReference>
<comment type="caution">
    <text evidence="7">The sequence shown here is derived from an EMBL/GenBank/DDBJ whole genome shotgun (WGS) entry which is preliminary data.</text>
</comment>
<dbReference type="InterPro" id="IPR011110">
    <property type="entry name" value="Reg_prop"/>
</dbReference>
<dbReference type="PROSITE" id="PS50887">
    <property type="entry name" value="GGDEF"/>
    <property type="match status" value="1"/>
</dbReference>
<dbReference type="GO" id="GO:0052621">
    <property type="term" value="F:diguanylate cyclase activity"/>
    <property type="evidence" value="ECO:0007669"/>
    <property type="project" value="UniProtKB-EC"/>
</dbReference>
<dbReference type="Pfam" id="PF07495">
    <property type="entry name" value="Y_Y_Y"/>
    <property type="match status" value="1"/>
</dbReference>
<dbReference type="Gene3D" id="2.60.40.10">
    <property type="entry name" value="Immunoglobulins"/>
    <property type="match status" value="1"/>
</dbReference>
<proteinExistence type="predicted"/>
<dbReference type="PANTHER" id="PTHR45138">
    <property type="entry name" value="REGULATORY COMPONENTS OF SENSORY TRANSDUCTION SYSTEM"/>
    <property type="match status" value="1"/>
</dbReference>
<dbReference type="SUPFAM" id="SSF63829">
    <property type="entry name" value="Calcium-dependent phosphotriesterase"/>
    <property type="match status" value="3"/>
</dbReference>
<feature type="chain" id="PRO_5035284056" description="diguanylate cyclase" evidence="5">
    <location>
        <begin position="18"/>
        <end position="1073"/>
    </location>
</feature>
<feature type="domain" description="GGDEF" evidence="6">
    <location>
        <begin position="902"/>
        <end position="1041"/>
    </location>
</feature>
<dbReference type="Pfam" id="PF07494">
    <property type="entry name" value="Reg_prop"/>
    <property type="match status" value="6"/>
</dbReference>
<evidence type="ECO:0000256" key="2">
    <source>
        <dbReference type="ARBA" id="ARBA00012528"/>
    </source>
</evidence>
<dbReference type="SUPFAM" id="SSF55073">
    <property type="entry name" value="Nucleotide cyclase"/>
    <property type="match status" value="1"/>
</dbReference>
<dbReference type="InterPro" id="IPR029787">
    <property type="entry name" value="Nucleotide_cyclase"/>
</dbReference>
<evidence type="ECO:0000259" key="6">
    <source>
        <dbReference type="PROSITE" id="PS50887"/>
    </source>
</evidence>
<keyword evidence="4" id="KW-0472">Membrane</keyword>
<dbReference type="InterPro" id="IPR011123">
    <property type="entry name" value="Y_Y_Y"/>
</dbReference>
<name>A0A8J2U240_9GAMM</name>
<dbReference type="FunFam" id="2.60.40.10:FF:000791">
    <property type="entry name" value="Two-component system sensor histidine kinase/response regulator"/>
    <property type="match status" value="1"/>
</dbReference>
<evidence type="ECO:0000256" key="5">
    <source>
        <dbReference type="SAM" id="SignalP"/>
    </source>
</evidence>
<accession>A0A8J2U240</accession>
<keyword evidence="4" id="KW-0812">Transmembrane</keyword>